<sequence>MTAIVRVYEACVEPPGDVMFMPSALLLVLANGQSQIYSEGSMHNFWRSACARHAWRDLEAGKVVDGHHIRLTDVTDEVEQLLPRDAWTSRNIVRAWYECNPRQHFYLRRHIQRGG</sequence>
<dbReference type="EMBL" id="FTOO01000002">
    <property type="protein sequence ID" value="SIS61988.1"/>
    <property type="molecule type" value="Genomic_DNA"/>
</dbReference>
<gene>
    <name evidence="1" type="ORF">SAMN05421799_1025</name>
</gene>
<dbReference type="RefSeq" id="WP_076344731.1">
    <property type="nucleotide sequence ID" value="NZ_FTOO01000002.1"/>
</dbReference>
<evidence type="ECO:0000313" key="1">
    <source>
        <dbReference type="EMBL" id="SIS61988.1"/>
    </source>
</evidence>
<reference evidence="2" key="1">
    <citation type="submission" date="2017-01" db="EMBL/GenBank/DDBJ databases">
        <authorList>
            <person name="Varghese N."/>
            <person name="Submissions S."/>
        </authorList>
    </citation>
    <scope>NUCLEOTIDE SEQUENCE [LARGE SCALE GENOMIC DNA]</scope>
    <source>
        <strain evidence="2">DSM 16176</strain>
    </source>
</reference>
<name>A0A1N7KK70_9BACL</name>
<keyword evidence="2" id="KW-1185">Reference proteome</keyword>
<protein>
    <submittedName>
        <fullName evidence="1">Uncharacterized protein</fullName>
    </submittedName>
</protein>
<dbReference type="OrthoDB" id="2376133at2"/>
<dbReference type="Proteomes" id="UP000186156">
    <property type="component" value="Unassembled WGS sequence"/>
</dbReference>
<accession>A0A1N7KK70</accession>
<organism evidence="1 2">
    <name type="scientific">Alicyclobacillus vulcanalis</name>
    <dbReference type="NCBI Taxonomy" id="252246"/>
    <lineage>
        <taxon>Bacteria</taxon>
        <taxon>Bacillati</taxon>
        <taxon>Bacillota</taxon>
        <taxon>Bacilli</taxon>
        <taxon>Bacillales</taxon>
        <taxon>Alicyclobacillaceae</taxon>
        <taxon>Alicyclobacillus</taxon>
    </lineage>
</organism>
<dbReference type="AlphaFoldDB" id="A0A1N7KK70"/>
<proteinExistence type="predicted"/>
<evidence type="ECO:0000313" key="2">
    <source>
        <dbReference type="Proteomes" id="UP000186156"/>
    </source>
</evidence>